<reference evidence="2 3" key="1">
    <citation type="journal article" date="2013" name="Genome Announc.">
        <title>Genome sequences for three denitrifying bacterial strains isolated from a uranium- and nitrate-contaminated subsurface environment.</title>
        <authorList>
            <person name="Venkatramanan R."/>
            <person name="Prakash O."/>
            <person name="Woyke T."/>
            <person name="Chain P."/>
            <person name="Goodwin L.A."/>
            <person name="Watson D."/>
            <person name="Brooks S."/>
            <person name="Kostka J.E."/>
            <person name="Green S.J."/>
        </authorList>
    </citation>
    <scope>NUCLEOTIDE SEQUENCE [LARGE SCALE GENOMIC DNA]</scope>
    <source>
        <strain evidence="2 3">1NES1</strain>
    </source>
</reference>
<dbReference type="Pfam" id="PF01541">
    <property type="entry name" value="GIY-YIG"/>
    <property type="match status" value="1"/>
</dbReference>
<dbReference type="AlphaFoldDB" id="N0B5V7"/>
<accession>N0B5V7</accession>
<keyword evidence="3" id="KW-1185">Reference proteome</keyword>
<dbReference type="KEGG" id="hdt:HYPDE_33653"/>
<protein>
    <recommendedName>
        <fullName evidence="1">GIY-YIG domain-containing protein</fullName>
    </recommendedName>
</protein>
<feature type="domain" description="GIY-YIG" evidence="1">
    <location>
        <begin position="5"/>
        <end position="39"/>
    </location>
</feature>
<evidence type="ECO:0000313" key="3">
    <source>
        <dbReference type="Proteomes" id="UP000005952"/>
    </source>
</evidence>
<dbReference type="SUPFAM" id="SSF82771">
    <property type="entry name" value="GIY-YIG endonuclease"/>
    <property type="match status" value="1"/>
</dbReference>
<dbReference type="Proteomes" id="UP000005952">
    <property type="component" value="Chromosome"/>
</dbReference>
<sequence>MNDRFFIYVMTDKRNGTIGVTSNLAPRTREHCEGTLKASLRGMV</sequence>
<name>N0B5V7_9HYPH</name>
<dbReference type="EMBL" id="CP005587">
    <property type="protein sequence ID" value="AGK58403.1"/>
    <property type="molecule type" value="Genomic_DNA"/>
</dbReference>
<dbReference type="InterPro" id="IPR035901">
    <property type="entry name" value="GIY-YIG_endonuc_sf"/>
</dbReference>
<organism evidence="2 3">
    <name type="scientific">Hyphomicrobium denitrificans 1NES1</name>
    <dbReference type="NCBI Taxonomy" id="670307"/>
    <lineage>
        <taxon>Bacteria</taxon>
        <taxon>Pseudomonadati</taxon>
        <taxon>Pseudomonadota</taxon>
        <taxon>Alphaproteobacteria</taxon>
        <taxon>Hyphomicrobiales</taxon>
        <taxon>Hyphomicrobiaceae</taxon>
        <taxon>Hyphomicrobium</taxon>
    </lineage>
</organism>
<dbReference type="HOGENOM" id="CLU_3217283_0_0_5"/>
<proteinExistence type="predicted"/>
<gene>
    <name evidence="2" type="ORF">HYPDE_33653</name>
</gene>
<dbReference type="InterPro" id="IPR000305">
    <property type="entry name" value="GIY-YIG_endonuc"/>
</dbReference>
<evidence type="ECO:0000313" key="2">
    <source>
        <dbReference type="EMBL" id="AGK58403.1"/>
    </source>
</evidence>
<evidence type="ECO:0000259" key="1">
    <source>
        <dbReference type="Pfam" id="PF01541"/>
    </source>
</evidence>